<dbReference type="AlphaFoldDB" id="S7UUI7"/>
<dbReference type="STRING" id="897.B2D07_09710"/>
<dbReference type="Proteomes" id="UP000014977">
    <property type="component" value="Unassembled WGS sequence"/>
</dbReference>
<proteinExistence type="predicted"/>
<organism evidence="1 2">
    <name type="scientific">Desulfococcus multivorans DSM 2059</name>
    <dbReference type="NCBI Taxonomy" id="1121405"/>
    <lineage>
        <taxon>Bacteria</taxon>
        <taxon>Pseudomonadati</taxon>
        <taxon>Thermodesulfobacteriota</taxon>
        <taxon>Desulfobacteria</taxon>
        <taxon>Desulfobacterales</taxon>
        <taxon>Desulfococcaceae</taxon>
        <taxon>Desulfococcus</taxon>
    </lineage>
</organism>
<dbReference type="eggNOG" id="ENOG5032UMB">
    <property type="taxonomic scope" value="Bacteria"/>
</dbReference>
<dbReference type="OrthoDB" id="5420904at2"/>
<protein>
    <submittedName>
        <fullName evidence="1">Uncharacterized protein</fullName>
    </submittedName>
</protein>
<sequence>MTHEDAGHYAAKHPKGTVLDPRIAAALKTRIQEGGVSCAAAHAAASELGVSPGDVGRAIDLMELKIAKCQLGLFGYTPEKKIVKPAQTVSPELKAAIQKQVQDDRISCKAAWDIADTLGIPRMEISAALEALSIKVTPCQIGAF</sequence>
<name>S7UUI7_DESML</name>
<dbReference type="RefSeq" id="WP_020878075.1">
    <property type="nucleotide sequence ID" value="NZ_ATHJ01000101.1"/>
</dbReference>
<comment type="caution">
    <text evidence="1">The sequence shown here is derived from an EMBL/GenBank/DDBJ whole genome shotgun (WGS) entry which is preliminary data.</text>
</comment>
<keyword evidence="2" id="KW-1185">Reference proteome</keyword>
<dbReference type="EMBL" id="ATHJ01000101">
    <property type="protein sequence ID" value="EPR37719.1"/>
    <property type="molecule type" value="Genomic_DNA"/>
</dbReference>
<evidence type="ECO:0000313" key="2">
    <source>
        <dbReference type="Proteomes" id="UP000014977"/>
    </source>
</evidence>
<evidence type="ECO:0000313" key="1">
    <source>
        <dbReference type="EMBL" id="EPR37719.1"/>
    </source>
</evidence>
<accession>S7UUI7</accession>
<gene>
    <name evidence="1" type="ORF">dsmv_3008</name>
</gene>
<reference evidence="1 2" key="1">
    <citation type="journal article" date="2013" name="Genome Announc.">
        <title>Draft genome sequences for three mercury-methylating, sulfate-reducing bacteria.</title>
        <authorList>
            <person name="Brown S.D."/>
            <person name="Hurt R.A.Jr."/>
            <person name="Gilmour C.C."/>
            <person name="Elias D.A."/>
        </authorList>
    </citation>
    <scope>NUCLEOTIDE SEQUENCE [LARGE SCALE GENOMIC DNA]</scope>
    <source>
        <strain evidence="1 2">DSM 2059</strain>
    </source>
</reference>